<accession>A0A9Q8ZI86</accession>
<dbReference type="PROSITE" id="PS50048">
    <property type="entry name" value="ZN2_CY6_FUNGAL_2"/>
    <property type="match status" value="1"/>
</dbReference>
<dbReference type="OrthoDB" id="5418899at2759"/>
<dbReference type="GO" id="GO:0045944">
    <property type="term" value="P:positive regulation of transcription by RNA polymerase II"/>
    <property type="evidence" value="ECO:0007669"/>
    <property type="project" value="TreeGrafter"/>
</dbReference>
<dbReference type="Pfam" id="PF11951">
    <property type="entry name" value="Fungal_trans_2"/>
    <property type="match status" value="1"/>
</dbReference>
<dbReference type="SMART" id="SM00066">
    <property type="entry name" value="GAL4"/>
    <property type="match status" value="1"/>
</dbReference>
<dbReference type="PROSITE" id="PS00463">
    <property type="entry name" value="ZN2_CY6_FUNGAL_1"/>
    <property type="match status" value="1"/>
</dbReference>
<dbReference type="VEuPathDB" id="FungiDB:yc1106_09790"/>
<protein>
    <recommendedName>
        <fullName evidence="4">Zn(2)-C6 fungal-type domain-containing protein</fullName>
    </recommendedName>
</protein>
<name>A0A9Q8ZI86_CURCL</name>
<dbReference type="PANTHER" id="PTHR37534:SF9">
    <property type="entry name" value="ZN(II)2CYS6 TRANSCRIPTION FACTOR (EUROFUNG)"/>
    <property type="match status" value="1"/>
</dbReference>
<evidence type="ECO:0000313" key="6">
    <source>
        <dbReference type="Proteomes" id="UP001056012"/>
    </source>
</evidence>
<dbReference type="CDD" id="cd00067">
    <property type="entry name" value="GAL4"/>
    <property type="match status" value="1"/>
</dbReference>
<feature type="region of interest" description="Disordered" evidence="3">
    <location>
        <begin position="360"/>
        <end position="382"/>
    </location>
</feature>
<dbReference type="Pfam" id="PF00172">
    <property type="entry name" value="Zn_clus"/>
    <property type="match status" value="1"/>
</dbReference>
<dbReference type="PANTHER" id="PTHR37534">
    <property type="entry name" value="TRANSCRIPTIONAL ACTIVATOR PROTEIN UGA3"/>
    <property type="match status" value="1"/>
</dbReference>
<feature type="domain" description="Zn(2)-C6 fungal-type" evidence="4">
    <location>
        <begin position="6"/>
        <end position="34"/>
    </location>
</feature>
<evidence type="ECO:0000313" key="5">
    <source>
        <dbReference type="EMBL" id="USP82516.1"/>
    </source>
</evidence>
<comment type="subcellular location">
    <subcellularLocation>
        <location evidence="1">Nucleus</location>
    </subcellularLocation>
</comment>
<dbReference type="GO" id="GO:0000976">
    <property type="term" value="F:transcription cis-regulatory region binding"/>
    <property type="evidence" value="ECO:0007669"/>
    <property type="project" value="TreeGrafter"/>
</dbReference>
<dbReference type="Gene3D" id="4.10.240.10">
    <property type="entry name" value="Zn(2)-C6 fungal-type DNA-binding domain"/>
    <property type="match status" value="1"/>
</dbReference>
<evidence type="ECO:0000256" key="3">
    <source>
        <dbReference type="SAM" id="MobiDB-lite"/>
    </source>
</evidence>
<keyword evidence="6" id="KW-1185">Reference proteome</keyword>
<dbReference type="AlphaFoldDB" id="A0A9Q8ZI86"/>
<evidence type="ECO:0000259" key="4">
    <source>
        <dbReference type="PROSITE" id="PS50048"/>
    </source>
</evidence>
<feature type="region of interest" description="Disordered" evidence="3">
    <location>
        <begin position="196"/>
        <end position="239"/>
    </location>
</feature>
<evidence type="ECO:0000256" key="1">
    <source>
        <dbReference type="ARBA" id="ARBA00004123"/>
    </source>
</evidence>
<dbReference type="GO" id="GO:0008270">
    <property type="term" value="F:zinc ion binding"/>
    <property type="evidence" value="ECO:0007669"/>
    <property type="project" value="InterPro"/>
</dbReference>
<dbReference type="EMBL" id="CP089281">
    <property type="protein sequence ID" value="USP82516.1"/>
    <property type="molecule type" value="Genomic_DNA"/>
</dbReference>
<reference evidence="5" key="1">
    <citation type="submission" date="2021-12" db="EMBL/GenBank/DDBJ databases">
        <title>Curvularia clavata genome.</title>
        <authorList>
            <person name="Cao Y."/>
        </authorList>
    </citation>
    <scope>NUCLEOTIDE SEQUENCE</scope>
    <source>
        <strain evidence="5">Yc1106</strain>
    </source>
</reference>
<dbReference type="InterPro" id="IPR036864">
    <property type="entry name" value="Zn2-C6_fun-type_DNA-bd_sf"/>
</dbReference>
<dbReference type="InterPro" id="IPR021858">
    <property type="entry name" value="Fun_TF"/>
</dbReference>
<dbReference type="Proteomes" id="UP001056012">
    <property type="component" value="Chromosome 8"/>
</dbReference>
<proteinExistence type="predicted"/>
<gene>
    <name evidence="5" type="ORF">yc1106_09790</name>
</gene>
<dbReference type="SUPFAM" id="SSF57701">
    <property type="entry name" value="Zn2/Cys6 DNA-binding domain"/>
    <property type="match status" value="1"/>
</dbReference>
<dbReference type="GO" id="GO:0000981">
    <property type="term" value="F:DNA-binding transcription factor activity, RNA polymerase II-specific"/>
    <property type="evidence" value="ECO:0007669"/>
    <property type="project" value="InterPro"/>
</dbReference>
<dbReference type="InterPro" id="IPR001138">
    <property type="entry name" value="Zn2Cys6_DnaBD"/>
</dbReference>
<keyword evidence="2" id="KW-0539">Nucleus</keyword>
<feature type="compositionally biased region" description="Low complexity" evidence="3">
    <location>
        <begin position="217"/>
        <end position="228"/>
    </location>
</feature>
<dbReference type="GO" id="GO:0005634">
    <property type="term" value="C:nucleus"/>
    <property type="evidence" value="ECO:0007669"/>
    <property type="project" value="UniProtKB-SubCell"/>
</dbReference>
<organism evidence="5 6">
    <name type="scientific">Curvularia clavata</name>
    <dbReference type="NCBI Taxonomy" id="95742"/>
    <lineage>
        <taxon>Eukaryota</taxon>
        <taxon>Fungi</taxon>
        <taxon>Dikarya</taxon>
        <taxon>Ascomycota</taxon>
        <taxon>Pezizomycotina</taxon>
        <taxon>Dothideomycetes</taxon>
        <taxon>Pleosporomycetidae</taxon>
        <taxon>Pleosporales</taxon>
        <taxon>Pleosporineae</taxon>
        <taxon>Pleosporaceae</taxon>
        <taxon>Curvularia</taxon>
    </lineage>
</organism>
<sequence>MRSRTGCLTCRQRKLKCDEKKPVCGQCTKASRECIPSSGIVFRHQHNASMNGDDSGDENSLKGFYAYKNTFDDDAIWIDIPKNVTFINTTNPYLDPGTPDFDNISTASVESPGPFEVRSIASWRTHSTFPSVTSTPSSLGPELAPTSVPFCYTPELEALPPLMQSPPASTVGTPMSPPVSLCNRRIHPVMDFSAATNTASPPIDPRLNSPYDSADQVSRSLSVSSSRRSVPRSDGGMSPQDDQEIAFLLRYFSEGPGNWMDLFDLSTYFASYVPVKARDNPLLKYAAVACAAKALARIQARKPTMGGSVTHHAWMTQCPDPSIVDWKHKAAVYYDTAVSLLLHALKMDVVSSPDESECEQRYPVSGFHGPAPKRRRTSSNTSLASNTDELLAASAILCVYEFLDTSVTEWGKHLDGARSLLVLSQEHSMPLQLLTPTSTSPSSGFSLISKARRATFWNIARQDVQAALINKTHTRLDTEDLALWREAGLLIDEQGFIMRSNSAASGYLEDGDVTMREDVMCNGLVWLMAKLVNFMAAGDEILAHSGMTWAGVRQRTLLEYWFSLRNQFQVWHDSLPLTFQPSARVPRSHTPSQSPLNENATMFTEVWYTIPMCASTMQTYHMSQILLFMNKPHESTQGRSTLVARMNSYQSVLATCQKHSREIVGISLARSDEAVRIHSVQPLFIAGQCLSDPRERQVVLHLMRDIESDIGWATEYRVRQLIEQWQGEEPEGLVP</sequence>
<evidence type="ECO:0000256" key="2">
    <source>
        <dbReference type="ARBA" id="ARBA00023242"/>
    </source>
</evidence>